<dbReference type="GO" id="GO:0060271">
    <property type="term" value="P:cilium assembly"/>
    <property type="evidence" value="ECO:0007669"/>
    <property type="project" value="TreeGrafter"/>
</dbReference>
<evidence type="ECO:0000313" key="1">
    <source>
        <dbReference type="EMBL" id="PIO05006.1"/>
    </source>
</evidence>
<gene>
    <name evidence="1" type="ORF">AB205_0021150</name>
</gene>
<dbReference type="EMBL" id="KV922577">
    <property type="protein sequence ID" value="PIO05006.1"/>
    <property type="molecule type" value="Genomic_DNA"/>
</dbReference>
<protein>
    <submittedName>
        <fullName evidence="1">Uncharacterized protein</fullName>
    </submittedName>
</protein>
<dbReference type="OrthoDB" id="2104158at2759"/>
<accession>A0A2G9PNU1</accession>
<evidence type="ECO:0000313" key="2">
    <source>
        <dbReference type="Proteomes" id="UP000228934"/>
    </source>
</evidence>
<dbReference type="Proteomes" id="UP000228934">
    <property type="component" value="Unassembled WGS sequence"/>
</dbReference>
<keyword evidence="2" id="KW-1185">Reference proteome</keyword>
<dbReference type="PANTHER" id="PTHR33487:SF1">
    <property type="entry name" value="CILIA- AND FLAGELLA-ASSOCIATED PROTEIN 54"/>
    <property type="match status" value="1"/>
</dbReference>
<sequence length="113" mass="12886">MLDSSALITEGIVESETLNDYEMQAQFMLQAAFLDIQERHPIQGVQLLLQSIIYLLQEKRFISPMAQITLAQSLILSADLIENNEDQQLVWSKQLNIFTSVHKLINKQVSVLV</sequence>
<name>A0A2G9PNU1_AQUCT</name>
<proteinExistence type="predicted"/>
<organism evidence="1 2">
    <name type="scientific">Aquarana catesbeiana</name>
    <name type="common">American bullfrog</name>
    <name type="synonym">Rana catesbeiana</name>
    <dbReference type="NCBI Taxonomy" id="8400"/>
    <lineage>
        <taxon>Eukaryota</taxon>
        <taxon>Metazoa</taxon>
        <taxon>Chordata</taxon>
        <taxon>Craniata</taxon>
        <taxon>Vertebrata</taxon>
        <taxon>Euteleostomi</taxon>
        <taxon>Amphibia</taxon>
        <taxon>Batrachia</taxon>
        <taxon>Anura</taxon>
        <taxon>Neobatrachia</taxon>
        <taxon>Ranoidea</taxon>
        <taxon>Ranidae</taxon>
        <taxon>Aquarana</taxon>
    </lineage>
</organism>
<dbReference type="AlphaFoldDB" id="A0A2G9PNU1"/>
<reference evidence="2" key="1">
    <citation type="journal article" date="2017" name="Nat. Commun.">
        <title>The North American bullfrog draft genome provides insight into hormonal regulation of long noncoding RNA.</title>
        <authorList>
            <person name="Hammond S.A."/>
            <person name="Warren R.L."/>
            <person name="Vandervalk B.P."/>
            <person name="Kucuk E."/>
            <person name="Khan H."/>
            <person name="Gibb E.A."/>
            <person name="Pandoh P."/>
            <person name="Kirk H."/>
            <person name="Zhao Y."/>
            <person name="Jones M."/>
            <person name="Mungall A.J."/>
            <person name="Coope R."/>
            <person name="Pleasance S."/>
            <person name="Moore R.A."/>
            <person name="Holt R.A."/>
            <person name="Round J.M."/>
            <person name="Ohora S."/>
            <person name="Walle B.V."/>
            <person name="Veldhoen N."/>
            <person name="Helbing C.C."/>
            <person name="Birol I."/>
        </authorList>
    </citation>
    <scope>NUCLEOTIDE SEQUENCE [LARGE SCALE GENOMIC DNA]</scope>
</reference>
<dbReference type="PANTHER" id="PTHR33487">
    <property type="entry name" value="CILIA- AND FLAGELLA-ASSOCIATED PROTEIN 54"/>
    <property type="match status" value="1"/>
</dbReference>